<evidence type="ECO:0000256" key="4">
    <source>
        <dbReference type="ARBA" id="ARBA00022839"/>
    </source>
</evidence>
<feature type="domain" description="Exonuclease VII large subunit C-terminal" evidence="8">
    <location>
        <begin position="123"/>
        <end position="456"/>
    </location>
</feature>
<comment type="subcellular location">
    <subcellularLocation>
        <location evidence="5 6">Cytoplasm</location>
    </subcellularLocation>
</comment>
<organism evidence="10 11">
    <name type="scientific">Carboxydothermus ferrireducens DSM 11255</name>
    <dbReference type="NCBI Taxonomy" id="1119529"/>
    <lineage>
        <taxon>Bacteria</taxon>
        <taxon>Bacillati</taxon>
        <taxon>Bacillota</taxon>
        <taxon>Clostridia</taxon>
        <taxon>Thermoanaerobacterales</taxon>
        <taxon>Thermoanaerobacteraceae</taxon>
        <taxon>Carboxydothermus</taxon>
    </lineage>
</organism>
<keyword evidence="4 5" id="KW-0269">Exonuclease</keyword>
<comment type="caution">
    <text evidence="10">The sequence shown here is derived from an EMBL/GenBank/DDBJ whole genome shotgun (WGS) entry which is preliminary data.</text>
</comment>
<comment type="catalytic activity">
    <reaction evidence="5 6">
        <text>Exonucleolytic cleavage in either 5'- to 3'- or 3'- to 5'-direction to yield nucleoside 5'-phosphates.</text>
        <dbReference type="EC" id="3.1.11.6"/>
    </reaction>
</comment>
<keyword evidence="3 5" id="KW-0378">Hydrolase</keyword>
<keyword evidence="2 5" id="KW-0540">Nuclease</keyword>
<dbReference type="InterPro" id="IPR025824">
    <property type="entry name" value="OB-fold_nuc-bd_dom"/>
</dbReference>
<dbReference type="InterPro" id="IPR020579">
    <property type="entry name" value="Exonuc_VII_lsu_C"/>
</dbReference>
<comment type="similarity">
    <text evidence="5 6">Belongs to the XseA family.</text>
</comment>
<evidence type="ECO:0000256" key="5">
    <source>
        <dbReference type="HAMAP-Rule" id="MF_00378"/>
    </source>
</evidence>
<evidence type="ECO:0000313" key="10">
    <source>
        <dbReference type="EMBL" id="NYE58702.1"/>
    </source>
</evidence>
<dbReference type="Pfam" id="PF02601">
    <property type="entry name" value="Exonuc_VII_L"/>
    <property type="match status" value="1"/>
</dbReference>
<sequence length="472" mass="53934">MALFIVSVSELTDYIAEKFEKDDWLNQVAVEGELSNCKFSQGHLYFTLKDERAELKGVMYKGRASALPFIPQDGQKVIVFGQVAVYKKRGIYQIYAEMIEPLGIGALYLKFEQTKEKLKDKGYFAEERKKKLPRYPEKIGIVTSKNGAAIRDILTTIKKRWPKATLYLVPVAVQGDEAPGQIVKALNLLNRYKLCEVIILARGGGSFEELAAFNEETVADAIYASNIPVVTGIGHETDTSIADMVADRRAPTPTGAAVEATPNLVEIWNNLREQRQKMVKALANYFQREQKNLEFQERRILRAYEKLITDKSREVTEGLTRLLRSFKTTFQQEKNRLSLLKEKLILLSPYLRHKQQKEKLEELKERLFLRCAELLKRNQAVLIQQSLRLRTSVKNLVLQKNLVLSSYEERLKLLNPLKILNRGYAVVFDFEGRVVTSVNNLPERFKIKFSDGEALAKALGKNIIEGDKNDDL</sequence>
<evidence type="ECO:0000256" key="6">
    <source>
        <dbReference type="RuleBase" id="RU004355"/>
    </source>
</evidence>
<gene>
    <name evidence="5" type="primary">xseA</name>
    <name evidence="10" type="ORF">HDG70_002453</name>
</gene>
<evidence type="ECO:0000256" key="7">
    <source>
        <dbReference type="SAM" id="Coils"/>
    </source>
</evidence>
<evidence type="ECO:0000256" key="2">
    <source>
        <dbReference type="ARBA" id="ARBA00022722"/>
    </source>
</evidence>
<dbReference type="RefSeq" id="WP_051250159.1">
    <property type="nucleotide sequence ID" value="NZ_ATYG01000011.1"/>
</dbReference>
<dbReference type="Pfam" id="PF13742">
    <property type="entry name" value="tRNA_anti_2"/>
    <property type="match status" value="1"/>
</dbReference>
<dbReference type="InterPro" id="IPR003753">
    <property type="entry name" value="Exonuc_VII_L"/>
</dbReference>
<evidence type="ECO:0000313" key="11">
    <source>
        <dbReference type="Proteomes" id="UP000604066"/>
    </source>
</evidence>
<dbReference type="HAMAP" id="MF_00378">
    <property type="entry name" value="Exonuc_7_L"/>
    <property type="match status" value="1"/>
</dbReference>
<dbReference type="PANTHER" id="PTHR30008:SF0">
    <property type="entry name" value="EXODEOXYRIBONUCLEASE 7 LARGE SUBUNIT"/>
    <property type="match status" value="1"/>
</dbReference>
<feature type="domain" description="OB-fold nucleic acid binding" evidence="9">
    <location>
        <begin position="7"/>
        <end position="100"/>
    </location>
</feature>
<name>A0ABX2RDL4_9THEO</name>
<comment type="function">
    <text evidence="5">Bidirectionally degrades single-stranded DNA into large acid-insoluble oligonucleotides, which are then degraded further into small acid-soluble oligonucleotides.</text>
</comment>
<dbReference type="Proteomes" id="UP000604066">
    <property type="component" value="Unassembled WGS sequence"/>
</dbReference>
<dbReference type="NCBIfam" id="TIGR00237">
    <property type="entry name" value="xseA"/>
    <property type="match status" value="1"/>
</dbReference>
<keyword evidence="11" id="KW-1185">Reference proteome</keyword>
<dbReference type="EMBL" id="JACCBS010000003">
    <property type="protein sequence ID" value="NYE58702.1"/>
    <property type="molecule type" value="Genomic_DNA"/>
</dbReference>
<reference evidence="10 11" key="1">
    <citation type="submission" date="2020-07" db="EMBL/GenBank/DDBJ databases">
        <title>Genomic Encyclopedia of Type Strains, Phase III (KMG-III): the genomes of soil and plant-associated and newly described type strains.</title>
        <authorList>
            <person name="Whitman W."/>
        </authorList>
    </citation>
    <scope>NUCLEOTIDE SEQUENCE [LARGE SCALE GENOMIC DNA]</scope>
    <source>
        <strain evidence="10 11">DSM 11255</strain>
    </source>
</reference>
<evidence type="ECO:0000259" key="8">
    <source>
        <dbReference type="Pfam" id="PF02601"/>
    </source>
</evidence>
<evidence type="ECO:0000256" key="1">
    <source>
        <dbReference type="ARBA" id="ARBA00022490"/>
    </source>
</evidence>
<evidence type="ECO:0000256" key="3">
    <source>
        <dbReference type="ARBA" id="ARBA00022801"/>
    </source>
</evidence>
<accession>A0ABX2RDL4</accession>
<feature type="coiled-coil region" evidence="7">
    <location>
        <begin position="350"/>
        <end position="377"/>
    </location>
</feature>
<dbReference type="PANTHER" id="PTHR30008">
    <property type="entry name" value="EXODEOXYRIBONUCLEASE 7 LARGE SUBUNIT"/>
    <property type="match status" value="1"/>
</dbReference>
<keyword evidence="7" id="KW-0175">Coiled coil</keyword>
<dbReference type="CDD" id="cd04489">
    <property type="entry name" value="ExoVII_LU_OBF"/>
    <property type="match status" value="1"/>
</dbReference>
<protein>
    <recommendedName>
        <fullName evidence="5">Exodeoxyribonuclease 7 large subunit</fullName>
        <ecNumber evidence="5">3.1.11.6</ecNumber>
    </recommendedName>
    <alternativeName>
        <fullName evidence="5">Exodeoxyribonuclease VII large subunit</fullName>
        <shortName evidence="5">Exonuclease VII large subunit</shortName>
    </alternativeName>
</protein>
<evidence type="ECO:0000259" key="9">
    <source>
        <dbReference type="Pfam" id="PF13742"/>
    </source>
</evidence>
<keyword evidence="1 5" id="KW-0963">Cytoplasm</keyword>
<dbReference type="EC" id="3.1.11.6" evidence="5"/>
<dbReference type="GO" id="GO:0008855">
    <property type="term" value="F:exodeoxyribonuclease VII activity"/>
    <property type="evidence" value="ECO:0007669"/>
    <property type="project" value="UniProtKB-EC"/>
</dbReference>
<comment type="subunit">
    <text evidence="5">Heterooligomer composed of large and small subunits.</text>
</comment>
<proteinExistence type="inferred from homology"/>